<evidence type="ECO:0000313" key="3">
    <source>
        <dbReference type="EMBL" id="RSJ62591.1"/>
    </source>
</evidence>
<gene>
    <name evidence="3" type="ORF">D8803_07695</name>
</gene>
<dbReference type="GO" id="GO:0003677">
    <property type="term" value="F:DNA binding"/>
    <property type="evidence" value="ECO:0007669"/>
    <property type="project" value="UniProtKB-KW"/>
</dbReference>
<dbReference type="AlphaFoldDB" id="A0A3R9JU54"/>
<dbReference type="EMBL" id="RJPI01000010">
    <property type="protein sequence ID" value="RSJ62591.1"/>
    <property type="molecule type" value="Genomic_DNA"/>
</dbReference>
<dbReference type="Pfam" id="PF02311">
    <property type="entry name" value="AraC_binding"/>
    <property type="match status" value="1"/>
</dbReference>
<dbReference type="InterPro" id="IPR037923">
    <property type="entry name" value="HTH-like"/>
</dbReference>
<protein>
    <submittedName>
        <fullName evidence="3">AraC-like ligand binding domain protein</fullName>
    </submittedName>
</protein>
<evidence type="ECO:0000313" key="4">
    <source>
        <dbReference type="Proteomes" id="UP000280648"/>
    </source>
</evidence>
<sequence length="105" mass="12221">MLVFSEYQTGTIDLSLSFYGYEECTPNYSFGPAIRDTYVLHYITKGQGKFHSKGKIVDLKTGDFFLLKPDELTFYQADSEEPWALLLVRNHWRESSRLFCSLSNF</sequence>
<evidence type="ECO:0000256" key="1">
    <source>
        <dbReference type="ARBA" id="ARBA00023125"/>
    </source>
</evidence>
<dbReference type="Proteomes" id="UP000280648">
    <property type="component" value="Unassembled WGS sequence"/>
</dbReference>
<dbReference type="GO" id="GO:0006355">
    <property type="term" value="P:regulation of DNA-templated transcription"/>
    <property type="evidence" value="ECO:0007669"/>
    <property type="project" value="InterPro"/>
</dbReference>
<keyword evidence="1" id="KW-0238">DNA-binding</keyword>
<accession>A0A3R9JU54</accession>
<name>A0A3R9JU54_STROR</name>
<dbReference type="CDD" id="cd06986">
    <property type="entry name" value="cupin_MmsR-like_N"/>
    <property type="match status" value="1"/>
</dbReference>
<proteinExistence type="predicted"/>
<organism evidence="3 4">
    <name type="scientific">Streptococcus oralis</name>
    <dbReference type="NCBI Taxonomy" id="1303"/>
    <lineage>
        <taxon>Bacteria</taxon>
        <taxon>Bacillati</taxon>
        <taxon>Bacillota</taxon>
        <taxon>Bacilli</taxon>
        <taxon>Lactobacillales</taxon>
        <taxon>Streptococcaceae</taxon>
        <taxon>Streptococcus</taxon>
    </lineage>
</organism>
<evidence type="ECO:0000259" key="2">
    <source>
        <dbReference type="Pfam" id="PF02311"/>
    </source>
</evidence>
<dbReference type="InterPro" id="IPR003313">
    <property type="entry name" value="AraC-bd"/>
</dbReference>
<reference evidence="3 4" key="1">
    <citation type="submission" date="2018-11" db="EMBL/GenBank/DDBJ databases">
        <title>Species Designations Belie Phenotypic and Genotypic Heterogeneity in Oral Streptococci.</title>
        <authorList>
            <person name="Velsko I."/>
        </authorList>
    </citation>
    <scope>NUCLEOTIDE SEQUENCE [LARGE SCALE GENOMIC DNA]</scope>
    <source>
        <strain evidence="3 4">BCC26</strain>
    </source>
</reference>
<comment type="caution">
    <text evidence="3">The sequence shown here is derived from an EMBL/GenBank/DDBJ whole genome shotgun (WGS) entry which is preliminary data.</text>
</comment>
<dbReference type="Gene3D" id="2.60.120.280">
    <property type="entry name" value="Regulatory protein AraC"/>
    <property type="match status" value="1"/>
</dbReference>
<feature type="domain" description="AraC-type arabinose-binding/dimerisation" evidence="2">
    <location>
        <begin position="16"/>
        <end position="88"/>
    </location>
</feature>
<dbReference type="SUPFAM" id="SSF51215">
    <property type="entry name" value="Regulatory protein AraC"/>
    <property type="match status" value="1"/>
</dbReference>